<proteinExistence type="predicted"/>
<reference evidence="1" key="1">
    <citation type="submission" date="2022-10" db="EMBL/GenBank/DDBJ databases">
        <title>Rhodococcus ferula Z13 complete genome.</title>
        <authorList>
            <person name="Long X."/>
            <person name="Zang M."/>
        </authorList>
    </citation>
    <scope>NUCLEOTIDE SEQUENCE</scope>
    <source>
        <strain evidence="1">Z13</strain>
    </source>
</reference>
<accession>A0ACD4DJW1</accession>
<name>A0ACD4DJW1_9NOCA</name>
<keyword evidence="2" id="KW-1185">Reference proteome</keyword>
<evidence type="ECO:0000313" key="2">
    <source>
        <dbReference type="Proteomes" id="UP001156484"/>
    </source>
</evidence>
<sequence>MQHKRQLGPPSEDGVARVYEEFVLLVRLLTSGARVEDGGLTLAQHSLLGFIARNPGCRATDISEAFGVHRSTVSRQLRHAVEAGWVEAETGPARIGHPLRLTDHGAQILRRAVDSRLDDVRAGLGGWAPDDLDRFVTLLRRFRAGVDPDARTPDQNDGDCSA</sequence>
<evidence type="ECO:0000313" key="1">
    <source>
        <dbReference type="EMBL" id="UYP20284.1"/>
    </source>
</evidence>
<dbReference type="EMBL" id="CP107551">
    <property type="protein sequence ID" value="UYP20284.1"/>
    <property type="molecule type" value="Genomic_DNA"/>
</dbReference>
<dbReference type="Proteomes" id="UP001156484">
    <property type="component" value="Chromosome"/>
</dbReference>
<gene>
    <name evidence="1" type="ORF">OED52_07050</name>
</gene>
<protein>
    <submittedName>
        <fullName evidence="1">MarR family winged helix-turn-helix transcriptional regulator</fullName>
    </submittedName>
</protein>
<organism evidence="1 2">
    <name type="scientific">Rhodococcus sacchari</name>
    <dbReference type="NCBI Taxonomy" id="2962047"/>
    <lineage>
        <taxon>Bacteria</taxon>
        <taxon>Bacillati</taxon>
        <taxon>Actinomycetota</taxon>
        <taxon>Actinomycetes</taxon>
        <taxon>Mycobacteriales</taxon>
        <taxon>Nocardiaceae</taxon>
        <taxon>Rhodococcus</taxon>
    </lineage>
</organism>